<keyword evidence="2" id="KW-0503">Monooxygenase</keyword>
<proteinExistence type="predicted"/>
<feature type="compositionally biased region" description="Basic and acidic residues" evidence="1">
    <location>
        <begin position="64"/>
        <end position="88"/>
    </location>
</feature>
<reference evidence="2" key="1">
    <citation type="submission" date="2020-02" db="EMBL/GenBank/DDBJ databases">
        <authorList>
            <person name="Meier V. D."/>
        </authorList>
    </citation>
    <scope>NUCLEOTIDE SEQUENCE</scope>
    <source>
        <strain evidence="2">AVDCRST_MAG55</strain>
    </source>
</reference>
<dbReference type="AlphaFoldDB" id="A0A6J4Q4G1"/>
<name>A0A6J4Q4G1_9ACTN</name>
<sequence length="164" mass="18962">GQRAPRAKLRTGRRAPPDPWGLRARHPPRPTVERDGRLLGDADLRTTPVRGRRRPRRPLHPRHCPRERDLRPERPARRPGKRGDPLRRDQRRVRRQAPRGALRPDPERLALPPRLPGLPRLPRDGPGPRRRPHGGDRRGHGRRDPGRELPPHLRPGRVRADPPL</sequence>
<feature type="non-terminal residue" evidence="2">
    <location>
        <position position="1"/>
    </location>
</feature>
<feature type="compositionally biased region" description="Basic residues" evidence="1">
    <location>
        <begin position="1"/>
        <end position="13"/>
    </location>
</feature>
<feature type="compositionally biased region" description="Basic and acidic residues" evidence="1">
    <location>
        <begin position="31"/>
        <end position="44"/>
    </location>
</feature>
<feature type="compositionally biased region" description="Low complexity" evidence="1">
    <location>
        <begin position="109"/>
        <end position="120"/>
    </location>
</feature>
<dbReference type="EMBL" id="CADCUZ010000127">
    <property type="protein sequence ID" value="CAA9430024.1"/>
    <property type="molecule type" value="Genomic_DNA"/>
</dbReference>
<evidence type="ECO:0000256" key="1">
    <source>
        <dbReference type="SAM" id="MobiDB-lite"/>
    </source>
</evidence>
<evidence type="ECO:0000313" key="2">
    <source>
        <dbReference type="EMBL" id="CAA9430024.1"/>
    </source>
</evidence>
<organism evidence="2">
    <name type="scientific">uncultured Rubrobacteraceae bacterium</name>
    <dbReference type="NCBI Taxonomy" id="349277"/>
    <lineage>
        <taxon>Bacteria</taxon>
        <taxon>Bacillati</taxon>
        <taxon>Actinomycetota</taxon>
        <taxon>Rubrobacteria</taxon>
        <taxon>Rubrobacterales</taxon>
        <taxon>Rubrobacteraceae</taxon>
        <taxon>environmental samples</taxon>
    </lineage>
</organism>
<protein>
    <submittedName>
        <fullName evidence="2">Nitrilotriacetate monooxygenase component B</fullName>
        <ecNumber evidence="2">1.14.13.-</ecNumber>
    </submittedName>
</protein>
<feature type="non-terminal residue" evidence="2">
    <location>
        <position position="164"/>
    </location>
</feature>
<feature type="compositionally biased region" description="Basic residues" evidence="1">
    <location>
        <begin position="50"/>
        <end position="63"/>
    </location>
</feature>
<feature type="region of interest" description="Disordered" evidence="1">
    <location>
        <begin position="1"/>
        <end position="164"/>
    </location>
</feature>
<dbReference type="GO" id="GO:0004497">
    <property type="term" value="F:monooxygenase activity"/>
    <property type="evidence" value="ECO:0007669"/>
    <property type="project" value="UniProtKB-KW"/>
</dbReference>
<feature type="compositionally biased region" description="Basic and acidic residues" evidence="1">
    <location>
        <begin position="121"/>
        <end position="151"/>
    </location>
</feature>
<accession>A0A6J4Q4G1</accession>
<gene>
    <name evidence="2" type="ORF">AVDCRST_MAG55-2589</name>
</gene>
<keyword evidence="2" id="KW-0560">Oxidoreductase</keyword>
<dbReference type="EC" id="1.14.13.-" evidence="2"/>